<gene>
    <name evidence="1" type="ORF">ALC57_12750</name>
</gene>
<organism evidence="1 2">
    <name type="scientific">Trachymyrmex cornetzi</name>
    <dbReference type="NCBI Taxonomy" id="471704"/>
    <lineage>
        <taxon>Eukaryota</taxon>
        <taxon>Metazoa</taxon>
        <taxon>Ecdysozoa</taxon>
        <taxon>Arthropoda</taxon>
        <taxon>Hexapoda</taxon>
        <taxon>Insecta</taxon>
        <taxon>Pterygota</taxon>
        <taxon>Neoptera</taxon>
        <taxon>Endopterygota</taxon>
        <taxon>Hymenoptera</taxon>
        <taxon>Apocrita</taxon>
        <taxon>Aculeata</taxon>
        <taxon>Formicoidea</taxon>
        <taxon>Formicidae</taxon>
        <taxon>Myrmicinae</taxon>
        <taxon>Trachymyrmex</taxon>
    </lineage>
</organism>
<accession>A0A151J0N4</accession>
<dbReference type="AlphaFoldDB" id="A0A151J0N4"/>
<name>A0A151J0N4_9HYME</name>
<proteinExistence type="predicted"/>
<reference evidence="1 2" key="1">
    <citation type="submission" date="2015-09" db="EMBL/GenBank/DDBJ databases">
        <title>Trachymyrmex cornetzi WGS genome.</title>
        <authorList>
            <person name="Nygaard S."/>
            <person name="Hu H."/>
            <person name="Boomsma J."/>
            <person name="Zhang G."/>
        </authorList>
    </citation>
    <scope>NUCLEOTIDE SEQUENCE [LARGE SCALE GENOMIC DNA]</scope>
    <source>
        <strain evidence="1">Tcor2-1</strain>
        <tissue evidence="1">Whole body</tissue>
    </source>
</reference>
<evidence type="ECO:0000313" key="1">
    <source>
        <dbReference type="EMBL" id="KYN15031.1"/>
    </source>
</evidence>
<protein>
    <submittedName>
        <fullName evidence="1">Uncharacterized protein</fullName>
    </submittedName>
</protein>
<dbReference type="EMBL" id="KQ980624">
    <property type="protein sequence ID" value="KYN15031.1"/>
    <property type="molecule type" value="Genomic_DNA"/>
</dbReference>
<keyword evidence="2" id="KW-1185">Reference proteome</keyword>
<sequence length="287" mass="32157">MLTPRGRISKTYDTHVYAMHKRRTSTAIPEAGESLMARAGTARSRNRSSSPCFHLINVDILGDSVDLHSMSCTSAGENLNSSSHEKQEISDLVEAGTSCFIKTLIIGFTAMFYISDTECPTRTSCPEGPSSALLTHVLAKRQGNDVAQSNSDTGACRLTLRVGVSRWNACLTKDQYRSNSNLDINISSECTASQILMESLSSREEYEILFSKRKIKNSEIYIEIINIVFNSHGYNQIIALVAPFPSLRTLRNKIQHIKFEPEILKNVFKYPELIVPHIPPTWKIIWN</sequence>
<evidence type="ECO:0000313" key="2">
    <source>
        <dbReference type="Proteomes" id="UP000078492"/>
    </source>
</evidence>
<dbReference type="Proteomes" id="UP000078492">
    <property type="component" value="Unassembled WGS sequence"/>
</dbReference>